<organism evidence="7 8">
    <name type="scientific">Flavobacterium aurantiibacter</name>
    <dbReference type="NCBI Taxonomy" id="2023067"/>
    <lineage>
        <taxon>Bacteria</taxon>
        <taxon>Pseudomonadati</taxon>
        <taxon>Bacteroidota</taxon>
        <taxon>Flavobacteriia</taxon>
        <taxon>Flavobacteriales</taxon>
        <taxon>Flavobacteriaceae</taxon>
        <taxon>Flavobacterium</taxon>
    </lineage>
</organism>
<dbReference type="InterPro" id="IPR058648">
    <property type="entry name" value="HH_CzcB-like"/>
</dbReference>
<dbReference type="RefSeq" id="WP_094485134.1">
    <property type="nucleotide sequence ID" value="NZ_NOXX01000125.1"/>
</dbReference>
<dbReference type="Pfam" id="PF25954">
    <property type="entry name" value="Beta-barrel_RND_2"/>
    <property type="match status" value="1"/>
</dbReference>
<evidence type="ECO:0000259" key="4">
    <source>
        <dbReference type="Pfam" id="PF25954"/>
    </source>
</evidence>
<dbReference type="GO" id="GO:1990281">
    <property type="term" value="C:efflux pump complex"/>
    <property type="evidence" value="ECO:0007669"/>
    <property type="project" value="TreeGrafter"/>
</dbReference>
<dbReference type="SUPFAM" id="SSF111369">
    <property type="entry name" value="HlyD-like secretion proteins"/>
    <property type="match status" value="1"/>
</dbReference>
<dbReference type="InterPro" id="IPR058647">
    <property type="entry name" value="BSH_CzcB-like"/>
</dbReference>
<keyword evidence="2" id="KW-0175">Coiled coil</keyword>
<evidence type="ECO:0000259" key="6">
    <source>
        <dbReference type="Pfam" id="PF25989"/>
    </source>
</evidence>
<dbReference type="NCBIfam" id="TIGR01730">
    <property type="entry name" value="RND_mfp"/>
    <property type="match status" value="1"/>
</dbReference>
<dbReference type="Gene3D" id="2.40.420.20">
    <property type="match status" value="1"/>
</dbReference>
<dbReference type="AlphaFoldDB" id="A0A256A5P9"/>
<dbReference type="InterPro" id="IPR058637">
    <property type="entry name" value="YknX-like_C"/>
</dbReference>
<reference evidence="7 8" key="1">
    <citation type="submission" date="2017-07" db="EMBL/GenBank/DDBJ databases">
        <title>Flavobacterium cyanobacteriorum sp. nov., isolated from cyanobacterial aggregates in a eutrophic lake.</title>
        <authorList>
            <person name="Cai H."/>
        </authorList>
    </citation>
    <scope>NUCLEOTIDE SEQUENCE [LARGE SCALE GENOMIC DNA]</scope>
    <source>
        <strain evidence="7 8">TH167</strain>
    </source>
</reference>
<dbReference type="InterPro" id="IPR006143">
    <property type="entry name" value="RND_pump_MFP"/>
</dbReference>
<keyword evidence="8" id="KW-1185">Reference proteome</keyword>
<dbReference type="PROSITE" id="PS51257">
    <property type="entry name" value="PROKAR_LIPOPROTEIN"/>
    <property type="match status" value="1"/>
</dbReference>
<accession>A0A256A5P9</accession>
<dbReference type="EMBL" id="NOXX01000125">
    <property type="protein sequence ID" value="OYQ48484.1"/>
    <property type="molecule type" value="Genomic_DNA"/>
</dbReference>
<gene>
    <name evidence="7" type="ORF">CHX27_02210</name>
</gene>
<sequence length="377" mass="40506">MKKQIILWSLTLLLVACGGGNSNSTEDIIASKNVDAIKNKRAALQAEITKLDAALSSLEKKVSESLVEVSAVQDTIFKHYIELQGNVTTQENVLVQPEVPGVLVSLNVKAGQRVSKGQILGRVDDGGASEGIAALESQYALAKTTYERQKNLWDKRIGSEIQFLNAQTQMVSAQKSLNQARAQLAKTVIKAPFSGTIDEVFVEKGEVVAASPQGLMRIVNLGKMYVNTTVPEIYVGKIKVGTPVDITIEGTGKTYSGKVRQIANSVNPENRSFGVEIALPNDNMLRPNQVAKLRIIDYTNKSAIVVPSNVVLDDADGKKYVFIADKISGNSGIAKRVFVEVGQSAGNLTEIISGLTADQKVVTEGASNISEGMKLTF</sequence>
<evidence type="ECO:0000256" key="1">
    <source>
        <dbReference type="ARBA" id="ARBA00009477"/>
    </source>
</evidence>
<evidence type="ECO:0000313" key="7">
    <source>
        <dbReference type="EMBL" id="OYQ48484.1"/>
    </source>
</evidence>
<feature type="coiled-coil region" evidence="2">
    <location>
        <begin position="34"/>
        <end position="61"/>
    </location>
</feature>
<dbReference type="OrthoDB" id="9806939at2"/>
<dbReference type="Pfam" id="PF25893">
    <property type="entry name" value="HH_CzcB"/>
    <property type="match status" value="1"/>
</dbReference>
<comment type="similarity">
    <text evidence="1">Belongs to the membrane fusion protein (MFP) (TC 8.A.1) family.</text>
</comment>
<evidence type="ECO:0000259" key="5">
    <source>
        <dbReference type="Pfam" id="PF25973"/>
    </source>
</evidence>
<dbReference type="Proteomes" id="UP000216035">
    <property type="component" value="Unassembled WGS sequence"/>
</dbReference>
<dbReference type="Pfam" id="PF25973">
    <property type="entry name" value="BSH_CzcB"/>
    <property type="match status" value="1"/>
</dbReference>
<proteinExistence type="inferred from homology"/>
<dbReference type="GO" id="GO:0015562">
    <property type="term" value="F:efflux transmembrane transporter activity"/>
    <property type="evidence" value="ECO:0007669"/>
    <property type="project" value="TreeGrafter"/>
</dbReference>
<evidence type="ECO:0000256" key="2">
    <source>
        <dbReference type="SAM" id="Coils"/>
    </source>
</evidence>
<feature type="domain" description="CzcB-like alpha-helical hairpin" evidence="3">
    <location>
        <begin position="133"/>
        <end position="185"/>
    </location>
</feature>
<evidence type="ECO:0000313" key="8">
    <source>
        <dbReference type="Proteomes" id="UP000216035"/>
    </source>
</evidence>
<name>A0A256A5P9_9FLAO</name>
<dbReference type="Pfam" id="PF25989">
    <property type="entry name" value="YknX_C"/>
    <property type="match status" value="1"/>
</dbReference>
<dbReference type="Gene3D" id="1.10.287.470">
    <property type="entry name" value="Helix hairpin bin"/>
    <property type="match status" value="1"/>
</dbReference>
<dbReference type="Gene3D" id="2.40.30.170">
    <property type="match status" value="1"/>
</dbReference>
<dbReference type="InterPro" id="IPR058792">
    <property type="entry name" value="Beta-barrel_RND_2"/>
</dbReference>
<dbReference type="Gene3D" id="2.40.50.100">
    <property type="match status" value="1"/>
</dbReference>
<feature type="domain" description="CzcB-like barrel-sandwich hybrid" evidence="5">
    <location>
        <begin position="93"/>
        <end position="211"/>
    </location>
</feature>
<comment type="caution">
    <text evidence="7">The sequence shown here is derived from an EMBL/GenBank/DDBJ whole genome shotgun (WGS) entry which is preliminary data.</text>
</comment>
<protein>
    <submittedName>
        <fullName evidence="7">Efflux transporter periplasmic adaptor subunit</fullName>
    </submittedName>
</protein>
<feature type="domain" description="CusB-like beta-barrel" evidence="4">
    <location>
        <begin position="226"/>
        <end position="295"/>
    </location>
</feature>
<feature type="domain" description="YknX-like C-terminal permuted SH3-like" evidence="6">
    <location>
        <begin position="303"/>
        <end position="376"/>
    </location>
</feature>
<evidence type="ECO:0000259" key="3">
    <source>
        <dbReference type="Pfam" id="PF25893"/>
    </source>
</evidence>
<dbReference type="PANTHER" id="PTHR30469">
    <property type="entry name" value="MULTIDRUG RESISTANCE PROTEIN MDTA"/>
    <property type="match status" value="1"/>
</dbReference>